<proteinExistence type="predicted"/>
<organism evidence="3 4">
    <name type="scientific">Columbina picui</name>
    <name type="common">Picui ground-dove</name>
    <dbReference type="NCBI Taxonomy" id="115618"/>
    <lineage>
        <taxon>Eukaryota</taxon>
        <taxon>Metazoa</taxon>
        <taxon>Chordata</taxon>
        <taxon>Craniata</taxon>
        <taxon>Vertebrata</taxon>
        <taxon>Euteleostomi</taxon>
        <taxon>Archelosauria</taxon>
        <taxon>Archosauria</taxon>
        <taxon>Dinosauria</taxon>
        <taxon>Saurischia</taxon>
        <taxon>Theropoda</taxon>
        <taxon>Coelurosauria</taxon>
        <taxon>Aves</taxon>
        <taxon>Neognathae</taxon>
        <taxon>Neoaves</taxon>
        <taxon>Columbimorphae</taxon>
        <taxon>Columbiformes</taxon>
        <taxon>Columbidae</taxon>
        <taxon>Columbina</taxon>
    </lineage>
</organism>
<dbReference type="AlphaFoldDB" id="A0A7K4SI56"/>
<dbReference type="PANTHER" id="PTHR31540:SF1">
    <property type="entry name" value="CENTROSOMAL PROTEIN OF 131 KDA"/>
    <property type="match status" value="1"/>
</dbReference>
<dbReference type="Proteomes" id="UP000530263">
    <property type="component" value="Unassembled WGS sequence"/>
</dbReference>
<protein>
    <submittedName>
        <fullName evidence="3">CP131 protein</fullName>
    </submittedName>
</protein>
<name>A0A7K4SI56_COLPI</name>
<reference evidence="3 4" key="1">
    <citation type="submission" date="2019-09" db="EMBL/GenBank/DDBJ databases">
        <title>Bird 10,000 Genomes (B10K) Project - Family phase.</title>
        <authorList>
            <person name="Zhang G."/>
        </authorList>
    </citation>
    <scope>NUCLEOTIDE SEQUENCE [LARGE SCALE GENOMIC DNA]</scope>
    <source>
        <strain evidence="3">B10K-DU-021-26</strain>
        <tissue evidence="3">Mixed tissue sample</tissue>
    </source>
</reference>
<dbReference type="InterPro" id="IPR030465">
    <property type="entry name" value="CEP131"/>
</dbReference>
<comment type="caution">
    <text evidence="3">The sequence shown here is derived from an EMBL/GenBank/DDBJ whole genome shotgun (WGS) entry which is preliminary data.</text>
</comment>
<dbReference type="GO" id="GO:0005929">
    <property type="term" value="C:cilium"/>
    <property type="evidence" value="ECO:0007669"/>
    <property type="project" value="GOC"/>
</dbReference>
<dbReference type="GO" id="GO:0034451">
    <property type="term" value="C:centriolar satellite"/>
    <property type="evidence" value="ECO:0007669"/>
    <property type="project" value="TreeGrafter"/>
</dbReference>
<feature type="non-terminal residue" evidence="3">
    <location>
        <position position="1"/>
    </location>
</feature>
<dbReference type="OrthoDB" id="197735at2759"/>
<evidence type="ECO:0000313" key="3">
    <source>
        <dbReference type="EMBL" id="NWQ84519.1"/>
    </source>
</evidence>
<accession>A0A7K4SI56</accession>
<feature type="coiled-coil region" evidence="1">
    <location>
        <begin position="95"/>
        <end position="226"/>
    </location>
</feature>
<feature type="region of interest" description="Disordered" evidence="2">
    <location>
        <begin position="1"/>
        <end position="21"/>
    </location>
</feature>
<evidence type="ECO:0000256" key="2">
    <source>
        <dbReference type="SAM" id="MobiDB-lite"/>
    </source>
</evidence>
<evidence type="ECO:0000313" key="4">
    <source>
        <dbReference type="Proteomes" id="UP000530263"/>
    </source>
</evidence>
<sequence length="230" mass="27827">SSAVTRALKEEYAKDKEEQERRHQAEVKVLKEQLEMEKQAWEANYVKKEVMARAAHLQKRRSERDRGTVCHLCPQEAWLLSRERELREEVRKERDKEIELVIQRLEADMSSAKEECERAAENRIKRIRDKYEVELQELERSERKLQERCNELKGRLAELEGESVRLQGLLKHKEQEVEEIQKEFADRLLGTEEENKRLKEEMVEMRARQRLELDRVAREKDRELEEVHRR</sequence>
<dbReference type="PANTHER" id="PTHR31540">
    <property type="entry name" value="CENTROSOMAL PROTEIN OF 131 KDA"/>
    <property type="match status" value="1"/>
</dbReference>
<gene>
    <name evidence="3" type="primary">Cep131</name>
    <name evidence="3" type="ORF">COLPIC_R14252</name>
</gene>
<dbReference type="GO" id="GO:0010824">
    <property type="term" value="P:regulation of centrosome duplication"/>
    <property type="evidence" value="ECO:0007669"/>
    <property type="project" value="TreeGrafter"/>
</dbReference>
<feature type="non-terminal residue" evidence="3">
    <location>
        <position position="230"/>
    </location>
</feature>
<dbReference type="EMBL" id="VYZG01005758">
    <property type="protein sequence ID" value="NWQ84519.1"/>
    <property type="molecule type" value="Genomic_DNA"/>
</dbReference>
<dbReference type="GO" id="GO:0035735">
    <property type="term" value="P:intraciliary transport involved in cilium assembly"/>
    <property type="evidence" value="ECO:0007669"/>
    <property type="project" value="InterPro"/>
</dbReference>
<keyword evidence="4" id="KW-1185">Reference proteome</keyword>
<evidence type="ECO:0000256" key="1">
    <source>
        <dbReference type="SAM" id="Coils"/>
    </source>
</evidence>
<keyword evidence="1" id="KW-0175">Coiled coil</keyword>
<feature type="compositionally biased region" description="Basic and acidic residues" evidence="2">
    <location>
        <begin position="7"/>
        <end position="21"/>
    </location>
</feature>